<gene>
    <name evidence="1" type="ORF">AXE65_12020</name>
</gene>
<name>A0A139SW07_9GAMM</name>
<dbReference type="OrthoDB" id="8665643at2"/>
<evidence type="ECO:0000313" key="1">
    <source>
        <dbReference type="EMBL" id="KXU38763.1"/>
    </source>
</evidence>
<organism evidence="1 2">
    <name type="scientific">Ventosimonas gracilis</name>
    <dbReference type="NCBI Taxonomy" id="1680762"/>
    <lineage>
        <taxon>Bacteria</taxon>
        <taxon>Pseudomonadati</taxon>
        <taxon>Pseudomonadota</taxon>
        <taxon>Gammaproteobacteria</taxon>
        <taxon>Pseudomonadales</taxon>
        <taxon>Ventosimonadaceae</taxon>
        <taxon>Ventosimonas</taxon>
    </lineage>
</organism>
<dbReference type="Proteomes" id="UP000072660">
    <property type="component" value="Unassembled WGS sequence"/>
</dbReference>
<sequence>MNIANDAAISLAPGQLGVLLEQAAQRGAEIAISDMVCYHYKDACKRLNISYNTLQKRITEGKIHPVDGRITGAELRRYLIEHGRKR</sequence>
<evidence type="ECO:0000313" key="2">
    <source>
        <dbReference type="Proteomes" id="UP000072660"/>
    </source>
</evidence>
<evidence type="ECO:0008006" key="3">
    <source>
        <dbReference type="Google" id="ProtNLM"/>
    </source>
</evidence>
<keyword evidence="2" id="KW-1185">Reference proteome</keyword>
<reference evidence="1 2" key="1">
    <citation type="submission" date="2016-02" db="EMBL/GenBank/DDBJ databases">
        <authorList>
            <person name="Wen L."/>
            <person name="He K."/>
            <person name="Yang H."/>
        </authorList>
    </citation>
    <scope>NUCLEOTIDE SEQUENCE [LARGE SCALE GENOMIC DNA]</scope>
    <source>
        <strain evidence="1 2">CV58</strain>
    </source>
</reference>
<accession>A0A139SW07</accession>
<comment type="caution">
    <text evidence="1">The sequence shown here is derived from an EMBL/GenBank/DDBJ whole genome shotgun (WGS) entry which is preliminary data.</text>
</comment>
<protein>
    <recommendedName>
        <fullName evidence="3">Helix-turn-helix domain-containing protein</fullName>
    </recommendedName>
</protein>
<proteinExistence type="predicted"/>
<dbReference type="EMBL" id="LSZO01000072">
    <property type="protein sequence ID" value="KXU38763.1"/>
    <property type="molecule type" value="Genomic_DNA"/>
</dbReference>
<dbReference type="AlphaFoldDB" id="A0A139SW07"/>
<dbReference type="RefSeq" id="WP_068388517.1">
    <property type="nucleotide sequence ID" value="NZ_LSZO01000072.1"/>
</dbReference>